<comment type="caution">
    <text evidence="2">The sequence shown here is derived from an EMBL/GenBank/DDBJ whole genome shotgun (WGS) entry which is preliminary data.</text>
</comment>
<dbReference type="Proteomes" id="UP001154265">
    <property type="component" value="Unassembled WGS sequence"/>
</dbReference>
<keyword evidence="1" id="KW-0472">Membrane</keyword>
<keyword evidence="3" id="KW-1185">Reference proteome</keyword>
<reference evidence="2" key="1">
    <citation type="journal article" date="2022" name="Genome Biol. Evol.">
        <title>A New Gene Family Diagnostic for Intracellular Biomineralization of Amorphous Ca Carbonates by Cyanobacteria.</title>
        <authorList>
            <person name="Benzerara K."/>
            <person name="Duprat E."/>
            <person name="Bitard-Feildel T."/>
            <person name="Caumes G."/>
            <person name="Cassier-Chauvat C."/>
            <person name="Chauvat F."/>
            <person name="Dezi M."/>
            <person name="Diop S.I."/>
            <person name="Gaschignard G."/>
            <person name="Gorgen S."/>
            <person name="Gugger M."/>
            <person name="Lopez-Garcia P."/>
            <person name="Millet M."/>
            <person name="Skouri-Panet F."/>
            <person name="Moreira D."/>
            <person name="Callebaut I."/>
        </authorList>
    </citation>
    <scope>NUCLEOTIDE SEQUENCE</scope>
    <source>
        <strain evidence="2">G9</strain>
    </source>
</reference>
<organism evidence="2 3">
    <name type="scientific">Candidatus Synechococcus calcipolaris G9</name>
    <dbReference type="NCBI Taxonomy" id="1497997"/>
    <lineage>
        <taxon>Bacteria</taxon>
        <taxon>Bacillati</taxon>
        <taxon>Cyanobacteriota</taxon>
        <taxon>Cyanophyceae</taxon>
        <taxon>Synechococcales</taxon>
        <taxon>Synechococcaceae</taxon>
        <taxon>Synechococcus</taxon>
    </lineage>
</organism>
<dbReference type="RefSeq" id="WP_277865369.1">
    <property type="nucleotide sequence ID" value="NZ_JAKKUT010000001.1"/>
</dbReference>
<keyword evidence="1" id="KW-1133">Transmembrane helix</keyword>
<evidence type="ECO:0008006" key="4">
    <source>
        <dbReference type="Google" id="ProtNLM"/>
    </source>
</evidence>
<feature type="transmembrane region" description="Helical" evidence="1">
    <location>
        <begin position="92"/>
        <end position="114"/>
    </location>
</feature>
<reference evidence="2" key="2">
    <citation type="submission" date="2022-01" db="EMBL/GenBank/DDBJ databases">
        <authorList>
            <person name="Zivanovic Y."/>
            <person name="Moreira D."/>
            <person name="Lopez-Garcia P."/>
        </authorList>
    </citation>
    <scope>NUCLEOTIDE SEQUENCE</scope>
    <source>
        <strain evidence="2">G9</strain>
    </source>
</reference>
<feature type="transmembrane region" description="Helical" evidence="1">
    <location>
        <begin position="147"/>
        <end position="167"/>
    </location>
</feature>
<name>A0ABT6EU77_9SYNE</name>
<feature type="transmembrane region" description="Helical" evidence="1">
    <location>
        <begin position="56"/>
        <end position="80"/>
    </location>
</feature>
<dbReference type="EMBL" id="JAKKUT010000001">
    <property type="protein sequence ID" value="MDG2989445.1"/>
    <property type="molecule type" value="Genomic_DNA"/>
</dbReference>
<evidence type="ECO:0000256" key="1">
    <source>
        <dbReference type="SAM" id="Phobius"/>
    </source>
</evidence>
<evidence type="ECO:0000313" key="2">
    <source>
        <dbReference type="EMBL" id="MDG2989445.1"/>
    </source>
</evidence>
<protein>
    <recommendedName>
        <fullName evidence="4">PepSY domain-containing protein</fullName>
    </recommendedName>
</protein>
<sequence length="195" mass="21489">MKFHQRLAIALFFPFLLTALTGVGHRIGRSWLGLPKSFGRAMMTLHEGRFLGESLIPVYVLVLGLGLLAMIASGFLLFFQRPTPGLFTARKIHHLIAPIAALPLIVSGITGISYRLGRAWFGLSKEQAAIFLSIHQGTYLGPTLRPFYILLIGLGAIAILLSGVQLIPEVRQHLILPLRKIGKRFKNSTVDENPT</sequence>
<evidence type="ECO:0000313" key="3">
    <source>
        <dbReference type="Proteomes" id="UP001154265"/>
    </source>
</evidence>
<keyword evidence="1" id="KW-0812">Transmembrane</keyword>
<gene>
    <name evidence="2" type="ORF">L3556_00645</name>
</gene>
<proteinExistence type="predicted"/>
<accession>A0ABT6EU77</accession>